<dbReference type="SUPFAM" id="SSF50978">
    <property type="entry name" value="WD40 repeat-like"/>
    <property type="match status" value="1"/>
</dbReference>
<evidence type="ECO:0000256" key="4">
    <source>
        <dbReference type="ARBA" id="ARBA00022737"/>
    </source>
</evidence>
<keyword evidence="11" id="KW-1185">Reference proteome</keyword>
<reference evidence="10" key="1">
    <citation type="submission" date="2010-02" db="EMBL/GenBank/DDBJ databases">
        <title>Sequencing and annotation of the Blastocystis hominis genome.</title>
        <authorList>
            <person name="Wincker P."/>
        </authorList>
    </citation>
    <scope>NUCLEOTIDE SEQUENCE</scope>
    <source>
        <strain evidence="10">Singapore isolate B</strain>
    </source>
</reference>
<dbReference type="RefSeq" id="XP_012895816.1">
    <property type="nucleotide sequence ID" value="XM_013040362.1"/>
</dbReference>
<dbReference type="OrthoDB" id="10249065at2759"/>
<dbReference type="OMA" id="EDHNAYI"/>
<feature type="domain" description="Sof1-like protein" evidence="9">
    <location>
        <begin position="361"/>
        <end position="421"/>
    </location>
</feature>
<name>D8M129_BLAHO</name>
<dbReference type="InterPro" id="IPR001680">
    <property type="entry name" value="WD40_rpt"/>
</dbReference>
<dbReference type="PROSITE" id="PS50294">
    <property type="entry name" value="WD_REPEATS_REGION"/>
    <property type="match status" value="3"/>
</dbReference>
<dbReference type="EMBL" id="FN668644">
    <property type="protein sequence ID" value="CBK21768.2"/>
    <property type="molecule type" value="Genomic_DNA"/>
</dbReference>
<dbReference type="GO" id="GO:0032040">
    <property type="term" value="C:small-subunit processome"/>
    <property type="evidence" value="ECO:0007669"/>
    <property type="project" value="TreeGrafter"/>
</dbReference>
<evidence type="ECO:0000256" key="8">
    <source>
        <dbReference type="SAM" id="MobiDB-lite"/>
    </source>
</evidence>
<dbReference type="InterPro" id="IPR020472">
    <property type="entry name" value="WD40_PAC1"/>
</dbReference>
<dbReference type="AlphaFoldDB" id="D8M129"/>
<protein>
    <recommendedName>
        <fullName evidence="9">Sof1-like protein domain-containing protein</fullName>
    </recommendedName>
</protein>
<dbReference type="InterPro" id="IPR051733">
    <property type="entry name" value="WD_repeat_DCAF13/WDSOF1"/>
</dbReference>
<dbReference type="PROSITE" id="PS50082">
    <property type="entry name" value="WD_REPEATS_2"/>
    <property type="match status" value="4"/>
</dbReference>
<evidence type="ECO:0000256" key="2">
    <source>
        <dbReference type="ARBA" id="ARBA00005649"/>
    </source>
</evidence>
<dbReference type="GO" id="GO:0000462">
    <property type="term" value="P:maturation of SSU-rRNA from tricistronic rRNA transcript (SSU-rRNA, 5.8S rRNA, LSU-rRNA)"/>
    <property type="evidence" value="ECO:0007669"/>
    <property type="project" value="TreeGrafter"/>
</dbReference>
<proteinExistence type="inferred from homology"/>
<dbReference type="InterPro" id="IPR036322">
    <property type="entry name" value="WD40_repeat_dom_sf"/>
</dbReference>
<comment type="similarity">
    <text evidence="2">Belongs to the WD repeat DCAF13/WDSOF1 family.</text>
</comment>
<evidence type="ECO:0000256" key="3">
    <source>
        <dbReference type="ARBA" id="ARBA00022574"/>
    </source>
</evidence>
<dbReference type="PRINTS" id="PR00320">
    <property type="entry name" value="GPROTEINBRPT"/>
</dbReference>
<dbReference type="InterPro" id="IPR015943">
    <property type="entry name" value="WD40/YVTN_repeat-like_dom_sf"/>
</dbReference>
<keyword evidence="4" id="KW-0677">Repeat</keyword>
<dbReference type="PANTHER" id="PTHR22851">
    <property type="entry name" value="U3 SMALL NUCLEOLAR RNA U3 SNORNA ASSOCIATED PROTEIN"/>
    <property type="match status" value="1"/>
</dbReference>
<dbReference type="InParanoid" id="D8M129"/>
<dbReference type="PANTHER" id="PTHR22851:SF0">
    <property type="entry name" value="DDB1- AND CUL4-ASSOCIATED FACTOR 13"/>
    <property type="match status" value="1"/>
</dbReference>
<keyword evidence="3 7" id="KW-0853">WD repeat</keyword>
<dbReference type="Gene3D" id="2.130.10.10">
    <property type="entry name" value="YVTN repeat-like/Quinoprotein amine dehydrogenase"/>
    <property type="match status" value="2"/>
</dbReference>
<feature type="repeat" description="WD" evidence="7">
    <location>
        <begin position="105"/>
        <end position="138"/>
    </location>
</feature>
<sequence>MRIKTISRTKEDYVKEREGDIDKVYHNYDPKYHPFQQQREYVRALNAVKLDKIFAKPFIGSLTGHSDGVWCTCTSPKSLVQFLSGACDGEIRVWDLPTQKTVFHIQAHSRFVRGLVCDPAGKTFYSCSDDGTIKRWRLTMDVDTQGIKGSDYNPEPINTWHGKNEFYSIDHSWQDDTFVTCSTVISVWSPERQEPIHEFSYQTENLLKAKFNPAEAGLLAATSSERGVLLYDVRASSILRKVQMSMNSNDIAWNPREPMNFTVANEDYHLYTFDMRNLATPMTTHTDHVGAVMSVAYSSTGREFCSGSYDRTIRIWNVSSSRSREVYHTSRMQRIFCVNFSADGRFVISGSDDTNVRIWKAYASAPLYKPSKREEEKLDYQNSLKKKYAAFPEIRKIARHRHLPKVLKKMKDKEENRKKKDKSVFNEMQ</sequence>
<dbReference type="GeneID" id="24919109"/>
<feature type="region of interest" description="Disordered" evidence="8">
    <location>
        <begin position="406"/>
        <end position="429"/>
    </location>
</feature>
<feature type="repeat" description="WD" evidence="7">
    <location>
        <begin position="328"/>
        <end position="369"/>
    </location>
</feature>
<evidence type="ECO:0000256" key="1">
    <source>
        <dbReference type="ARBA" id="ARBA00004604"/>
    </source>
</evidence>
<dbReference type="Pfam" id="PF04158">
    <property type="entry name" value="Sof1"/>
    <property type="match status" value="1"/>
</dbReference>
<evidence type="ECO:0000313" key="11">
    <source>
        <dbReference type="Proteomes" id="UP000008312"/>
    </source>
</evidence>
<feature type="repeat" description="WD" evidence="7">
    <location>
        <begin position="285"/>
        <end position="326"/>
    </location>
</feature>
<evidence type="ECO:0000259" key="9">
    <source>
        <dbReference type="Pfam" id="PF04158"/>
    </source>
</evidence>
<dbReference type="FunCoup" id="D8M129">
    <property type="interactions" value="651"/>
</dbReference>
<keyword evidence="6" id="KW-0687">Ribonucleoprotein</keyword>
<dbReference type="SMART" id="SM00320">
    <property type="entry name" value="WD40"/>
    <property type="match status" value="6"/>
</dbReference>
<gene>
    <name evidence="10" type="ORF">GSBLH_T00001887001</name>
</gene>
<evidence type="ECO:0000313" key="10">
    <source>
        <dbReference type="EMBL" id="CBK21768.2"/>
    </source>
</evidence>
<comment type="subcellular location">
    <subcellularLocation>
        <location evidence="1">Nucleus</location>
        <location evidence="1">Nucleolus</location>
    </subcellularLocation>
</comment>
<dbReference type="CDD" id="cd00200">
    <property type="entry name" value="WD40"/>
    <property type="match status" value="1"/>
</dbReference>
<dbReference type="Pfam" id="PF00400">
    <property type="entry name" value="WD40"/>
    <property type="match status" value="4"/>
</dbReference>
<evidence type="ECO:0000256" key="5">
    <source>
        <dbReference type="ARBA" id="ARBA00023242"/>
    </source>
</evidence>
<dbReference type="Proteomes" id="UP000008312">
    <property type="component" value="Unassembled WGS sequence"/>
</dbReference>
<keyword evidence="5" id="KW-0539">Nucleus</keyword>
<organism evidence="10">
    <name type="scientific">Blastocystis hominis</name>
    <dbReference type="NCBI Taxonomy" id="12968"/>
    <lineage>
        <taxon>Eukaryota</taxon>
        <taxon>Sar</taxon>
        <taxon>Stramenopiles</taxon>
        <taxon>Bigyra</taxon>
        <taxon>Opalozoa</taxon>
        <taxon>Opalinata</taxon>
        <taxon>Blastocystidae</taxon>
        <taxon>Blastocystis</taxon>
    </lineage>
</organism>
<dbReference type="InterPro" id="IPR007287">
    <property type="entry name" value="Sof1"/>
</dbReference>
<evidence type="ECO:0000256" key="6">
    <source>
        <dbReference type="ARBA" id="ARBA00023274"/>
    </source>
</evidence>
<feature type="repeat" description="WD" evidence="7">
    <location>
        <begin position="62"/>
        <end position="104"/>
    </location>
</feature>
<evidence type="ECO:0000256" key="7">
    <source>
        <dbReference type="PROSITE-ProRule" id="PRU00221"/>
    </source>
</evidence>
<accession>D8M129</accession>
<feature type="compositionally biased region" description="Basic and acidic residues" evidence="8">
    <location>
        <begin position="409"/>
        <end position="429"/>
    </location>
</feature>